<keyword evidence="1" id="KW-0175">Coiled coil</keyword>
<proteinExistence type="predicted"/>
<comment type="caution">
    <text evidence="3">The sequence shown here is derived from an EMBL/GenBank/DDBJ whole genome shotgun (WGS) entry which is preliminary data.</text>
</comment>
<evidence type="ECO:0000256" key="1">
    <source>
        <dbReference type="SAM" id="Coils"/>
    </source>
</evidence>
<evidence type="ECO:0000256" key="2">
    <source>
        <dbReference type="SAM" id="MobiDB-lite"/>
    </source>
</evidence>
<dbReference type="GeneID" id="40316843"/>
<dbReference type="AlphaFoldDB" id="A0A422PW19"/>
<protein>
    <submittedName>
        <fullName evidence="3">Uncharacterized protein</fullName>
    </submittedName>
</protein>
<dbReference type="EMBL" id="MKKU01000147">
    <property type="protein sequence ID" value="RNF21902.1"/>
    <property type="molecule type" value="Genomic_DNA"/>
</dbReference>
<gene>
    <name evidence="3" type="ORF">Tco025E_03232</name>
</gene>
<dbReference type="OrthoDB" id="250338at2759"/>
<accession>A0A422PW19</accession>
<feature type="compositionally biased region" description="Pro residues" evidence="2">
    <location>
        <begin position="87"/>
        <end position="97"/>
    </location>
</feature>
<dbReference type="Proteomes" id="UP000284403">
    <property type="component" value="Unassembled WGS sequence"/>
</dbReference>
<sequence length="342" mass="38117">MFTPSPRGGSDDPSALASSVSTRRVAAELLAAHAGESSPHPPSAGGARTRGAVAEATEGASRGGPPSFQQETLFEVADVWHEASPPMTAPRQPPHSSPPSSSAWPMEAQAVRTWQAEFLQREESLVRREMEAFAREERLAQRVATDACRQRLHEAKSALEKREREVAQQVAAQREEKELLDARTAELDRRERELEEEQERLLNDTREQVERIHSSACVLQEKESAVAQREESCSHRAAELMLQRECLLSWEASLRRQQCQLDAQQASVAEKLAAAQELLSRESNLEELELRLREREASLWEAAAAKVPGDRGELKRLLDTLRRLQGELHSCEPTGNTSSEVL</sequence>
<organism evidence="3 4">
    <name type="scientific">Trypanosoma conorhini</name>
    <dbReference type="NCBI Taxonomy" id="83891"/>
    <lineage>
        <taxon>Eukaryota</taxon>
        <taxon>Discoba</taxon>
        <taxon>Euglenozoa</taxon>
        <taxon>Kinetoplastea</taxon>
        <taxon>Metakinetoplastina</taxon>
        <taxon>Trypanosomatida</taxon>
        <taxon>Trypanosomatidae</taxon>
        <taxon>Trypanosoma</taxon>
    </lineage>
</organism>
<evidence type="ECO:0000313" key="3">
    <source>
        <dbReference type="EMBL" id="RNF21902.1"/>
    </source>
</evidence>
<reference evidence="3 4" key="1">
    <citation type="journal article" date="2018" name="BMC Genomics">
        <title>Genomic comparison of Trypanosoma conorhini and Trypanosoma rangeli to Trypanosoma cruzi strains of high and low virulence.</title>
        <authorList>
            <person name="Bradwell K.R."/>
            <person name="Koparde V.N."/>
            <person name="Matveyev A.V."/>
            <person name="Serrano M.G."/>
            <person name="Alves J.M."/>
            <person name="Parikh H."/>
            <person name="Huang B."/>
            <person name="Lee V."/>
            <person name="Espinosa-Alvarez O."/>
            <person name="Ortiz P.A."/>
            <person name="Costa-Martins A.G."/>
            <person name="Teixeira M.M."/>
            <person name="Buck G.A."/>
        </authorList>
    </citation>
    <scope>NUCLEOTIDE SEQUENCE [LARGE SCALE GENOMIC DNA]</scope>
    <source>
        <strain evidence="3 4">025E</strain>
    </source>
</reference>
<feature type="region of interest" description="Disordered" evidence="2">
    <location>
        <begin position="1"/>
        <end position="108"/>
    </location>
</feature>
<dbReference type="RefSeq" id="XP_029229676.1">
    <property type="nucleotide sequence ID" value="XM_029370152.1"/>
</dbReference>
<keyword evidence="4" id="KW-1185">Reference proteome</keyword>
<evidence type="ECO:0000313" key="4">
    <source>
        <dbReference type="Proteomes" id="UP000284403"/>
    </source>
</evidence>
<feature type="coiled-coil region" evidence="1">
    <location>
        <begin position="156"/>
        <end position="211"/>
    </location>
</feature>
<name>A0A422PW19_9TRYP</name>